<evidence type="ECO:0000313" key="4">
    <source>
        <dbReference type="Proteomes" id="UP001056291"/>
    </source>
</evidence>
<evidence type="ECO:0000259" key="2">
    <source>
        <dbReference type="Pfam" id="PF12804"/>
    </source>
</evidence>
<evidence type="ECO:0000313" key="3">
    <source>
        <dbReference type="EMBL" id="USG62827.1"/>
    </source>
</evidence>
<sequence>MASVLQRLDVLMLAAGQSRRMGAENKLLMPFRSTTLIRHVTEQLIAANLGEVLVVTGFDAERVTNELLDLPVRFCHNSDYEMGQMSSVRAGCRVLTGPREGMMVALSDMPFLSAEDYCRLHRRFRAQSAPKILIPDYAGERGNPIIIPREFIADIAKGTMKAGCRKLVRDHPEKTEIFAVDSSAYIADIDTPGDYEHLLNTALAARAPCC</sequence>
<dbReference type="CDD" id="cd04182">
    <property type="entry name" value="GT_2_like_f"/>
    <property type="match status" value="1"/>
</dbReference>
<evidence type="ECO:0000256" key="1">
    <source>
        <dbReference type="ARBA" id="ARBA00022842"/>
    </source>
</evidence>
<dbReference type="PANTHER" id="PTHR43777:SF1">
    <property type="entry name" value="MOLYBDENUM COFACTOR CYTIDYLYLTRANSFERASE"/>
    <property type="match status" value="1"/>
</dbReference>
<gene>
    <name evidence="3" type="ORF">NBZ79_07540</name>
</gene>
<dbReference type="PANTHER" id="PTHR43777">
    <property type="entry name" value="MOLYBDENUM COFACTOR CYTIDYLYLTRANSFERASE"/>
    <property type="match status" value="1"/>
</dbReference>
<accession>A0ABY4W731</accession>
<protein>
    <submittedName>
        <fullName evidence="3">Nucleotidyltransferase family protein</fullName>
    </submittedName>
</protein>
<reference evidence="3" key="1">
    <citation type="submission" date="2022-06" db="EMBL/GenBank/DDBJ databases">
        <title>Sneathiella actinostolidae sp. nov., isolated from a sea anemonein the Western Pacific Ocean.</title>
        <authorList>
            <person name="Wei M.J."/>
        </authorList>
    </citation>
    <scope>NUCLEOTIDE SEQUENCE</scope>
    <source>
        <strain evidence="3">PHK-P5</strain>
    </source>
</reference>
<dbReference type="RefSeq" id="WP_251937006.1">
    <property type="nucleotide sequence ID" value="NZ_CP098747.1"/>
</dbReference>
<dbReference type="InterPro" id="IPR025877">
    <property type="entry name" value="MobA-like_NTP_Trfase"/>
</dbReference>
<dbReference type="Gene3D" id="3.90.550.10">
    <property type="entry name" value="Spore Coat Polysaccharide Biosynthesis Protein SpsA, Chain A"/>
    <property type="match status" value="1"/>
</dbReference>
<dbReference type="InterPro" id="IPR029044">
    <property type="entry name" value="Nucleotide-diphossugar_trans"/>
</dbReference>
<keyword evidence="4" id="KW-1185">Reference proteome</keyword>
<feature type="domain" description="MobA-like NTP transferase" evidence="2">
    <location>
        <begin position="11"/>
        <end position="171"/>
    </location>
</feature>
<dbReference type="Pfam" id="PF12804">
    <property type="entry name" value="NTP_transf_3"/>
    <property type="match status" value="1"/>
</dbReference>
<name>A0ABY4W731_9PROT</name>
<organism evidence="3 4">
    <name type="scientific">Sneathiella marina</name>
    <dbReference type="NCBI Taxonomy" id="2950108"/>
    <lineage>
        <taxon>Bacteria</taxon>
        <taxon>Pseudomonadati</taxon>
        <taxon>Pseudomonadota</taxon>
        <taxon>Alphaproteobacteria</taxon>
        <taxon>Sneathiellales</taxon>
        <taxon>Sneathiellaceae</taxon>
        <taxon>Sneathiella</taxon>
    </lineage>
</organism>
<dbReference type="Proteomes" id="UP001056291">
    <property type="component" value="Chromosome"/>
</dbReference>
<dbReference type="EMBL" id="CP098747">
    <property type="protein sequence ID" value="USG62827.1"/>
    <property type="molecule type" value="Genomic_DNA"/>
</dbReference>
<dbReference type="SUPFAM" id="SSF53448">
    <property type="entry name" value="Nucleotide-diphospho-sugar transferases"/>
    <property type="match status" value="1"/>
</dbReference>
<proteinExistence type="predicted"/>
<keyword evidence="1" id="KW-0460">Magnesium</keyword>